<dbReference type="Pfam" id="PF00768">
    <property type="entry name" value="Peptidase_S11"/>
    <property type="match status" value="1"/>
</dbReference>
<protein>
    <submittedName>
        <fullName evidence="10">D-alanyl-D-alanine carboxypeptidase family protein</fullName>
        <ecNumber evidence="10">3.4.-.-</ecNumber>
    </submittedName>
</protein>
<evidence type="ECO:0000313" key="11">
    <source>
        <dbReference type="Proteomes" id="UP001579974"/>
    </source>
</evidence>
<keyword evidence="2 8" id="KW-0732">Signal</keyword>
<dbReference type="InterPro" id="IPR012338">
    <property type="entry name" value="Beta-lactam/transpept-like"/>
</dbReference>
<feature type="chain" id="PRO_5045611913" evidence="8">
    <location>
        <begin position="31"/>
        <end position="297"/>
    </location>
</feature>
<keyword evidence="3 10" id="KW-0378">Hydrolase</keyword>
<dbReference type="InterPro" id="IPR018044">
    <property type="entry name" value="Peptidase_S11"/>
</dbReference>
<dbReference type="RefSeq" id="WP_275476131.1">
    <property type="nucleotide sequence ID" value="NZ_CP162940.1"/>
</dbReference>
<evidence type="ECO:0000256" key="7">
    <source>
        <dbReference type="RuleBase" id="RU004016"/>
    </source>
</evidence>
<reference evidence="10 11" key="1">
    <citation type="journal article" date="2024" name="Int. J. Mol. Sci.">
        <title>Exploration of Alicyclobacillus spp. Genome in Search of Antibiotic Resistance.</title>
        <authorList>
            <person name="Bucka-Kolendo J."/>
            <person name="Kiousi D.E."/>
            <person name="Dekowska A."/>
            <person name="Mikolajczuk-Szczyrba A."/>
            <person name="Karadedos D.M."/>
            <person name="Michael P."/>
            <person name="Galanis A."/>
            <person name="Sokolowska B."/>
        </authorList>
    </citation>
    <scope>NUCLEOTIDE SEQUENCE [LARGE SCALE GENOMIC DNA]</scope>
    <source>
        <strain evidence="10 11">KKP 3000</strain>
    </source>
</reference>
<sequence>MRRDMRSRRWIRRIATLCAALVAMIGISVAAGQTTRAETSTPSGPYVNAKAAIVYDATTKRVLYDKRANEAMYPASTTKLMTAILLVQHMQPDDPVYVGTEAAHQPKVRLGVQPGTEIPADDALRALLMKSANDVAYGIAETVGGSQAGFARMMNVEARILGCTHTQFVTPNGLHAEAHATSAKDIALILAEAIKYPRIVEAMQTQQHTVAGKVIRNTNRLLYGQATSIGDYIGGKTGFTSKAMYCLATAVKQGEHVRISVVLGAPRKSLMYRETVRLLSWSNRAFDASKDTSEEDD</sequence>
<dbReference type="PANTHER" id="PTHR21581">
    <property type="entry name" value="D-ALANYL-D-ALANINE CARBOXYPEPTIDASE"/>
    <property type="match status" value="1"/>
</dbReference>
<dbReference type="EC" id="3.4.-.-" evidence="10"/>
<accession>A0ABV5ACU8</accession>
<dbReference type="PRINTS" id="PR00725">
    <property type="entry name" value="DADACBPTASE1"/>
</dbReference>
<feature type="signal peptide" evidence="8">
    <location>
        <begin position="1"/>
        <end position="30"/>
    </location>
</feature>
<evidence type="ECO:0000256" key="2">
    <source>
        <dbReference type="ARBA" id="ARBA00022729"/>
    </source>
</evidence>
<dbReference type="GO" id="GO:0004180">
    <property type="term" value="F:carboxypeptidase activity"/>
    <property type="evidence" value="ECO:0007669"/>
    <property type="project" value="UniProtKB-KW"/>
</dbReference>
<proteinExistence type="inferred from homology"/>
<evidence type="ECO:0000259" key="9">
    <source>
        <dbReference type="Pfam" id="PF00768"/>
    </source>
</evidence>
<keyword evidence="11" id="KW-1185">Reference proteome</keyword>
<dbReference type="PANTHER" id="PTHR21581:SF26">
    <property type="entry name" value="D-ALANYL-D-ALANINE ENDOPEPTIDASE"/>
    <property type="match status" value="1"/>
</dbReference>
<dbReference type="InterPro" id="IPR001967">
    <property type="entry name" value="Peptidase_S11_N"/>
</dbReference>
<evidence type="ECO:0000256" key="5">
    <source>
        <dbReference type="ARBA" id="ARBA00022984"/>
    </source>
</evidence>
<keyword evidence="5" id="KW-0573">Peptidoglycan synthesis</keyword>
<keyword evidence="6" id="KW-0961">Cell wall biogenesis/degradation</keyword>
<evidence type="ECO:0000313" key="10">
    <source>
        <dbReference type="EMBL" id="MFB5190084.1"/>
    </source>
</evidence>
<comment type="similarity">
    <text evidence="1 7">Belongs to the peptidase S11 family.</text>
</comment>
<name>A0ABV5ACU8_9BACL</name>
<evidence type="ECO:0000256" key="1">
    <source>
        <dbReference type="ARBA" id="ARBA00007164"/>
    </source>
</evidence>
<evidence type="ECO:0000256" key="4">
    <source>
        <dbReference type="ARBA" id="ARBA00022960"/>
    </source>
</evidence>
<feature type="domain" description="Peptidase S11 D-alanyl-D-alanine carboxypeptidase A N-terminal" evidence="9">
    <location>
        <begin position="41"/>
        <end position="266"/>
    </location>
</feature>
<evidence type="ECO:0000256" key="6">
    <source>
        <dbReference type="ARBA" id="ARBA00023316"/>
    </source>
</evidence>
<evidence type="ECO:0000256" key="3">
    <source>
        <dbReference type="ARBA" id="ARBA00022801"/>
    </source>
</evidence>
<organism evidence="10 11">
    <name type="scientific">Alicyclobacillus fastidiosus</name>
    <dbReference type="NCBI Taxonomy" id="392011"/>
    <lineage>
        <taxon>Bacteria</taxon>
        <taxon>Bacillati</taxon>
        <taxon>Bacillota</taxon>
        <taxon>Bacilli</taxon>
        <taxon>Bacillales</taxon>
        <taxon>Alicyclobacillaceae</taxon>
        <taxon>Alicyclobacillus</taxon>
    </lineage>
</organism>
<dbReference type="Gene3D" id="3.40.710.10">
    <property type="entry name" value="DD-peptidase/beta-lactamase superfamily"/>
    <property type="match status" value="1"/>
</dbReference>
<comment type="caution">
    <text evidence="10">The sequence shown here is derived from an EMBL/GenBank/DDBJ whole genome shotgun (WGS) entry which is preliminary data.</text>
</comment>
<keyword evidence="10" id="KW-0645">Protease</keyword>
<dbReference type="Proteomes" id="UP001579974">
    <property type="component" value="Unassembled WGS sequence"/>
</dbReference>
<keyword evidence="4" id="KW-0133">Cell shape</keyword>
<dbReference type="SUPFAM" id="SSF56601">
    <property type="entry name" value="beta-lactamase/transpeptidase-like"/>
    <property type="match status" value="1"/>
</dbReference>
<gene>
    <name evidence="10" type="ORF">KKP3000_003477</name>
</gene>
<keyword evidence="10" id="KW-0121">Carboxypeptidase</keyword>
<evidence type="ECO:0000256" key="8">
    <source>
        <dbReference type="SAM" id="SignalP"/>
    </source>
</evidence>
<dbReference type="EMBL" id="JBDXSU010000004">
    <property type="protein sequence ID" value="MFB5190084.1"/>
    <property type="molecule type" value="Genomic_DNA"/>
</dbReference>